<comment type="similarity">
    <text evidence="1">Belongs to the ROK (NagC/XylR) family.</text>
</comment>
<dbReference type="InterPro" id="IPR049874">
    <property type="entry name" value="ROK_cs"/>
</dbReference>
<accession>F3ZSL0</accession>
<dbReference type="InterPro" id="IPR043129">
    <property type="entry name" value="ATPase_NBD"/>
</dbReference>
<dbReference type="Proteomes" id="UP000018439">
    <property type="component" value="Chromosome"/>
</dbReference>
<name>F3ZSL0_9BACE</name>
<keyword evidence="2" id="KW-0808">Transferase</keyword>
<dbReference type="CDD" id="cd24068">
    <property type="entry name" value="ASKHA_NBD_ROK_FnNanK-like"/>
    <property type="match status" value="1"/>
</dbReference>
<reference evidence="2 3" key="1">
    <citation type="journal article" date="2011" name="Stand. Genomic Sci.">
        <title>Non-contiguous finished genome sequence of Bacteroides coprosuis type strain (PC139).</title>
        <authorList>
            <person name="Land M."/>
            <person name="Held B."/>
            <person name="Gronow S."/>
            <person name="Abt B."/>
            <person name="Lucas S."/>
            <person name="Del Rio T.G."/>
            <person name="Nolan M."/>
            <person name="Tice H."/>
            <person name="Cheng J.F."/>
            <person name="Pitluck S."/>
            <person name="Liolios K."/>
            <person name="Pagani I."/>
            <person name="Ivanova N."/>
            <person name="Mavromatis K."/>
            <person name="Mikhailova N."/>
            <person name="Pati A."/>
            <person name="Tapia R."/>
            <person name="Han C."/>
            <person name="Goodwin L."/>
            <person name="Chen A."/>
            <person name="Palaniappan K."/>
            <person name="Hauser L."/>
            <person name="Brambilla E.M."/>
            <person name="Rohde M."/>
            <person name="Goker M."/>
            <person name="Detter J.C."/>
            <person name="Woyke T."/>
            <person name="Bristow J."/>
            <person name="Eisen J.A."/>
            <person name="Markowitz V."/>
            <person name="Hugenholtz P."/>
            <person name="Kyrpides N.C."/>
            <person name="Klenk H.P."/>
            <person name="Lapidus A."/>
        </authorList>
    </citation>
    <scope>NUCLEOTIDE SEQUENCE</scope>
    <source>
        <strain evidence="2 3">DSM 18011</strain>
    </source>
</reference>
<keyword evidence="2" id="KW-0418">Kinase</keyword>
<dbReference type="PROSITE" id="PS01125">
    <property type="entry name" value="ROK"/>
    <property type="match status" value="1"/>
</dbReference>
<dbReference type="SUPFAM" id="SSF53067">
    <property type="entry name" value="Actin-like ATPase domain"/>
    <property type="match status" value="1"/>
</dbReference>
<dbReference type="OrthoDB" id="9810372at2"/>
<dbReference type="HOGENOM" id="CLU_036604_0_2_10"/>
<gene>
    <name evidence="2" type="ORF">Bcop_1987</name>
</gene>
<dbReference type="Gene3D" id="3.30.420.40">
    <property type="match status" value="2"/>
</dbReference>
<protein>
    <submittedName>
        <fullName evidence="2">Glucokinase</fullName>
        <ecNumber evidence="2">2.7.1.2</ecNumber>
    </submittedName>
</protein>
<dbReference type="PANTHER" id="PTHR18964">
    <property type="entry name" value="ROK (REPRESSOR, ORF, KINASE) FAMILY"/>
    <property type="match status" value="1"/>
</dbReference>
<proteinExistence type="inferred from homology"/>
<evidence type="ECO:0000256" key="1">
    <source>
        <dbReference type="ARBA" id="ARBA00006479"/>
    </source>
</evidence>
<dbReference type="Pfam" id="PF00480">
    <property type="entry name" value="ROK"/>
    <property type="match status" value="1"/>
</dbReference>
<evidence type="ECO:0000313" key="3">
    <source>
        <dbReference type="Proteomes" id="UP000018439"/>
    </source>
</evidence>
<sequence length="311" mass="33053">MKNVIGIDLGGTAIKYALVDKAGKALYEGILPSKADESAEKIIEQLKVAIDDTLRYSRENNLEVYGLGIGSPGIIDTISGTVMGGAENLKGWEQVPLARLLREAYDLPIYVDNDANVMGLAEATFGAAKGCTDVIFLTIGTGVGGAMIINGKLYGGYRNRGGELGHFPLIADGEDCACGSRGCFEQYASASALVRRYKKQLEKNNKPVPEGVNGKYIVQQYHAGEPEAVFSLNENCDFIGHAIAGFVNIFSPQKVVIGGGLSEAGEFYMNKIREAANKYCMADCAFSTHIEPAVLGNKAGYLGAAGLVFTA</sequence>
<organism evidence="2 3">
    <name type="scientific">Bacteroides coprosuis DSM 18011</name>
    <dbReference type="NCBI Taxonomy" id="679937"/>
    <lineage>
        <taxon>Bacteria</taxon>
        <taxon>Pseudomonadati</taxon>
        <taxon>Bacteroidota</taxon>
        <taxon>Bacteroidia</taxon>
        <taxon>Bacteroidales</taxon>
        <taxon>Bacteroidaceae</taxon>
        <taxon>Bacteroides</taxon>
    </lineage>
</organism>
<dbReference type="STRING" id="679937.Bcop_1987"/>
<dbReference type="EC" id="2.7.1.2" evidence="2"/>
<dbReference type="PANTHER" id="PTHR18964:SF149">
    <property type="entry name" value="BIFUNCTIONAL UDP-N-ACETYLGLUCOSAMINE 2-EPIMERASE_N-ACETYLMANNOSAMINE KINASE"/>
    <property type="match status" value="1"/>
</dbReference>
<dbReference type="GO" id="GO:0004340">
    <property type="term" value="F:glucokinase activity"/>
    <property type="evidence" value="ECO:0007669"/>
    <property type="project" value="UniProtKB-EC"/>
</dbReference>
<evidence type="ECO:0000313" key="2">
    <source>
        <dbReference type="EMBL" id="EGJ72162.1"/>
    </source>
</evidence>
<dbReference type="EMBL" id="CM001167">
    <property type="protein sequence ID" value="EGJ72162.1"/>
    <property type="molecule type" value="Genomic_DNA"/>
</dbReference>
<dbReference type="AlphaFoldDB" id="F3ZSL0"/>
<dbReference type="InterPro" id="IPR000600">
    <property type="entry name" value="ROK"/>
</dbReference>
<keyword evidence="3" id="KW-1185">Reference proteome</keyword>
<dbReference type="eggNOG" id="COG1940">
    <property type="taxonomic scope" value="Bacteria"/>
</dbReference>